<reference evidence="4" key="2">
    <citation type="submission" date="2023-01" db="EMBL/GenBank/DDBJ databases">
        <title>Draft genome sequence of Portibacter lacus strain NBRC 108769.</title>
        <authorList>
            <person name="Sun Q."/>
            <person name="Mori K."/>
        </authorList>
    </citation>
    <scope>NUCLEOTIDE SEQUENCE</scope>
    <source>
        <strain evidence="4">NBRC 108769</strain>
    </source>
</reference>
<gene>
    <name evidence="4" type="primary">glk</name>
    <name evidence="4" type="ORF">GCM10007940_35840</name>
</gene>
<sequence>MVQHLALDVGGTKTHIALLSKTGHSPIAFIKEKKYHTQQVAGLEEVLLDFSPDMSNIESISIALAGPVINDEAQLTNVSWKVQKDQIIKATGVKSIYLMNDLEASAFGVPFMKSSDLLTFYKAENRMKGNAAIISPGTGLGEAGMYWDGNDFHPFASEGGHCDFSPRDNTDVNLLIFLQHRFGRVSWERLVSGMGIANIFDFLRTSSEYQLDKDMELSLLDGDVAANLSKAAVAGEHIAVATMDLFTRYLAIESANLVLKFKATGGLFIGGGIIPKIWNDHYESLFLQYFFRGGRLEPLLRSVDLTIILNPKSVLFGAAHFGITKGGKTKDI</sequence>
<dbReference type="Proteomes" id="UP001156666">
    <property type="component" value="Unassembled WGS sequence"/>
</dbReference>
<dbReference type="InterPro" id="IPR043129">
    <property type="entry name" value="ATPase_NBD"/>
</dbReference>
<accession>A0AA37SQV6</accession>
<evidence type="ECO:0000256" key="2">
    <source>
        <dbReference type="ARBA" id="ARBA00022777"/>
    </source>
</evidence>
<dbReference type="SUPFAM" id="SSF53067">
    <property type="entry name" value="Actin-like ATPase domain"/>
    <property type="match status" value="1"/>
</dbReference>
<dbReference type="GO" id="GO:0004340">
    <property type="term" value="F:glucokinase activity"/>
    <property type="evidence" value="ECO:0007669"/>
    <property type="project" value="InterPro"/>
</dbReference>
<proteinExistence type="inferred from homology"/>
<keyword evidence="1" id="KW-0808">Transferase</keyword>
<dbReference type="AlphaFoldDB" id="A0AA37SQV6"/>
<comment type="similarity">
    <text evidence="3">Belongs to the bacterial glucokinase family.</text>
</comment>
<evidence type="ECO:0000313" key="4">
    <source>
        <dbReference type="EMBL" id="GLR18968.1"/>
    </source>
</evidence>
<protein>
    <submittedName>
        <fullName evidence="4">Glucokinase</fullName>
    </submittedName>
</protein>
<dbReference type="PANTHER" id="PTHR47363">
    <property type="entry name" value="GLUCOKINASE"/>
    <property type="match status" value="1"/>
</dbReference>
<evidence type="ECO:0000256" key="1">
    <source>
        <dbReference type="ARBA" id="ARBA00022679"/>
    </source>
</evidence>
<comment type="caution">
    <text evidence="4">The sequence shown here is derived from an EMBL/GenBank/DDBJ whole genome shotgun (WGS) entry which is preliminary data.</text>
</comment>
<keyword evidence="5" id="KW-1185">Reference proteome</keyword>
<name>A0AA37SQV6_9BACT</name>
<dbReference type="GO" id="GO:0005524">
    <property type="term" value="F:ATP binding"/>
    <property type="evidence" value="ECO:0007669"/>
    <property type="project" value="InterPro"/>
</dbReference>
<dbReference type="GO" id="GO:0006096">
    <property type="term" value="P:glycolytic process"/>
    <property type="evidence" value="ECO:0007669"/>
    <property type="project" value="InterPro"/>
</dbReference>
<evidence type="ECO:0000256" key="3">
    <source>
        <dbReference type="RuleBase" id="RU004046"/>
    </source>
</evidence>
<dbReference type="RefSeq" id="WP_235292913.1">
    <property type="nucleotide sequence ID" value="NZ_BSOH01000023.1"/>
</dbReference>
<dbReference type="Gene3D" id="3.40.367.20">
    <property type="match status" value="1"/>
</dbReference>
<evidence type="ECO:0000313" key="5">
    <source>
        <dbReference type="Proteomes" id="UP001156666"/>
    </source>
</evidence>
<dbReference type="Gene3D" id="3.30.420.40">
    <property type="match status" value="1"/>
</dbReference>
<dbReference type="InterPro" id="IPR003836">
    <property type="entry name" value="Glucokinase"/>
</dbReference>
<dbReference type="PANTHER" id="PTHR47363:SF1">
    <property type="entry name" value="GLUCOKINASE"/>
    <property type="match status" value="1"/>
</dbReference>
<dbReference type="GO" id="GO:0005536">
    <property type="term" value="F:D-glucose binding"/>
    <property type="evidence" value="ECO:0007669"/>
    <property type="project" value="InterPro"/>
</dbReference>
<dbReference type="Pfam" id="PF02685">
    <property type="entry name" value="Glucokinase"/>
    <property type="match status" value="1"/>
</dbReference>
<dbReference type="EMBL" id="BSOH01000023">
    <property type="protein sequence ID" value="GLR18968.1"/>
    <property type="molecule type" value="Genomic_DNA"/>
</dbReference>
<dbReference type="CDD" id="cd24008">
    <property type="entry name" value="ASKHA_NBD_GLK"/>
    <property type="match status" value="1"/>
</dbReference>
<organism evidence="4 5">
    <name type="scientific">Portibacter lacus</name>
    <dbReference type="NCBI Taxonomy" id="1099794"/>
    <lineage>
        <taxon>Bacteria</taxon>
        <taxon>Pseudomonadati</taxon>
        <taxon>Bacteroidota</taxon>
        <taxon>Saprospiria</taxon>
        <taxon>Saprospirales</taxon>
        <taxon>Haliscomenobacteraceae</taxon>
        <taxon>Portibacter</taxon>
    </lineage>
</organism>
<reference evidence="4" key="1">
    <citation type="journal article" date="2014" name="Int. J. Syst. Evol. Microbiol.">
        <title>Complete genome sequence of Corynebacterium casei LMG S-19264T (=DSM 44701T), isolated from a smear-ripened cheese.</title>
        <authorList>
            <consortium name="US DOE Joint Genome Institute (JGI-PGF)"/>
            <person name="Walter F."/>
            <person name="Albersmeier A."/>
            <person name="Kalinowski J."/>
            <person name="Ruckert C."/>
        </authorList>
    </citation>
    <scope>NUCLEOTIDE SEQUENCE</scope>
    <source>
        <strain evidence="4">NBRC 108769</strain>
    </source>
</reference>
<keyword evidence="2" id="KW-0418">Kinase</keyword>